<evidence type="ECO:0000256" key="2">
    <source>
        <dbReference type="SAM" id="MobiDB-lite"/>
    </source>
</evidence>
<dbReference type="Gene3D" id="1.10.287.1490">
    <property type="match status" value="1"/>
</dbReference>
<dbReference type="STRING" id="56723.ENSLBEP00000033063"/>
<accession>A0A3Q3GRP5</accession>
<dbReference type="FunCoup" id="A0A3Q3GRP5">
    <property type="interactions" value="45"/>
</dbReference>
<feature type="region of interest" description="Disordered" evidence="2">
    <location>
        <begin position="1"/>
        <end position="54"/>
    </location>
</feature>
<keyword evidence="4" id="KW-1185">Reference proteome</keyword>
<dbReference type="Ensembl" id="ENSLBET00000034527.1">
    <property type="protein sequence ID" value="ENSLBEP00000033063.1"/>
    <property type="gene ID" value="ENSLBEG00000024899.1"/>
</dbReference>
<dbReference type="OrthoDB" id="269872at2759"/>
<keyword evidence="1" id="KW-0175">Coiled coil</keyword>
<evidence type="ECO:0000313" key="4">
    <source>
        <dbReference type="Proteomes" id="UP000261660"/>
    </source>
</evidence>
<feature type="region of interest" description="Disordered" evidence="2">
    <location>
        <begin position="124"/>
        <end position="160"/>
    </location>
</feature>
<evidence type="ECO:0000256" key="1">
    <source>
        <dbReference type="SAM" id="Coils"/>
    </source>
</evidence>
<dbReference type="PANTHER" id="PTHR23313">
    <property type="entry name" value="TSEC1-RELATED"/>
    <property type="match status" value="1"/>
</dbReference>
<dbReference type="GeneTree" id="ENSGT00390000018333"/>
<dbReference type="Proteomes" id="UP000261660">
    <property type="component" value="Unplaced"/>
</dbReference>
<feature type="compositionally biased region" description="Polar residues" evidence="2">
    <location>
        <begin position="146"/>
        <end position="155"/>
    </location>
</feature>
<dbReference type="AlphaFoldDB" id="A0A3Q3GRP5"/>
<feature type="coiled-coil region" evidence="1">
    <location>
        <begin position="207"/>
        <end position="339"/>
    </location>
</feature>
<reference evidence="3" key="1">
    <citation type="submission" date="2025-08" db="UniProtKB">
        <authorList>
            <consortium name="Ensembl"/>
        </authorList>
    </citation>
    <scope>IDENTIFICATION</scope>
</reference>
<feature type="compositionally biased region" description="Polar residues" evidence="2">
    <location>
        <begin position="125"/>
        <end position="136"/>
    </location>
</feature>
<dbReference type="PANTHER" id="PTHR23313:SF0">
    <property type="entry name" value="TESTIS-EXPRESSED PROTEIN 9"/>
    <property type="match status" value="1"/>
</dbReference>
<name>A0A3Q3GRP5_9LABR</name>
<feature type="compositionally biased region" description="Basic and acidic residues" evidence="2">
    <location>
        <begin position="29"/>
        <end position="38"/>
    </location>
</feature>
<feature type="compositionally biased region" description="Basic and acidic residues" evidence="2">
    <location>
        <begin position="1"/>
        <end position="10"/>
    </location>
</feature>
<sequence length="404" mass="45534">MSGRGCDKKVSKPRLVVSQKCPPSSGKAEMSKRAEVRPQVKSASGSSKQHTDDLFAKEEQYKLLNAELEAKTADLVKQAEQLIREQSEVLSRPLSTLLLTDNEDEDNSGIIKLCQEPGVEVLNNKRATSTSKTMCSRKQGKEPQRKTVTTKTSQVEDPAAVEDSDDCFLAKTIQSMEEKINDDTVTTENVVDDAGDNIVSGVSDAQIRVLKAKLRIMQEEVDQLSCEYYKKDDENAKLIVKMKELEEDRARLQKTTSIQQTQIEKHRALAEESAKKCDGLQVQVSALHKEIENLNRSQKQAAAVHGTVEVRLNRALEEVEKLKTQLNKMKQADKDKTSEELQSKENLLAENKMLKKQKAELIVGFKKQLKLIDILKRQKMHFEAAKLLSFTEDEFMKALDWGKS</sequence>
<reference evidence="3" key="2">
    <citation type="submission" date="2025-09" db="UniProtKB">
        <authorList>
            <consortium name="Ensembl"/>
        </authorList>
    </citation>
    <scope>IDENTIFICATION</scope>
</reference>
<organism evidence="3 4">
    <name type="scientific">Labrus bergylta</name>
    <name type="common">ballan wrasse</name>
    <dbReference type="NCBI Taxonomy" id="56723"/>
    <lineage>
        <taxon>Eukaryota</taxon>
        <taxon>Metazoa</taxon>
        <taxon>Chordata</taxon>
        <taxon>Craniata</taxon>
        <taxon>Vertebrata</taxon>
        <taxon>Euteleostomi</taxon>
        <taxon>Actinopterygii</taxon>
        <taxon>Neopterygii</taxon>
        <taxon>Teleostei</taxon>
        <taxon>Neoteleostei</taxon>
        <taxon>Acanthomorphata</taxon>
        <taxon>Eupercaria</taxon>
        <taxon>Labriformes</taxon>
        <taxon>Labridae</taxon>
        <taxon>Labrus</taxon>
    </lineage>
</organism>
<dbReference type="InParanoid" id="A0A3Q3GRP5"/>
<proteinExistence type="predicted"/>
<evidence type="ECO:0000313" key="3">
    <source>
        <dbReference type="Ensembl" id="ENSLBEP00000033063.1"/>
    </source>
</evidence>
<protein>
    <submittedName>
        <fullName evidence="3">Testis expressed 9</fullName>
    </submittedName>
</protein>